<protein>
    <recommendedName>
        <fullName evidence="2">S-locus receptor kinase C-terminal domain-containing protein</fullName>
    </recommendedName>
</protein>
<evidence type="ECO:0000256" key="1">
    <source>
        <dbReference type="SAM" id="MobiDB-lite"/>
    </source>
</evidence>
<feature type="compositionally biased region" description="Polar residues" evidence="1">
    <location>
        <begin position="78"/>
        <end position="100"/>
    </location>
</feature>
<evidence type="ECO:0000259" key="2">
    <source>
        <dbReference type="Pfam" id="PF11883"/>
    </source>
</evidence>
<proteinExistence type="predicted"/>
<sequence length="100" mass="11294">AWELWSENKMELFVDPMLLRESACKHEILRCSHVGLLCVQELAKDRPTMSIALSMLTNEITTLPIPKPPAFKERRVSDSLSHGQESASVNDLTITNMEGR</sequence>
<feature type="region of interest" description="Disordered" evidence="1">
    <location>
        <begin position="74"/>
        <end position="100"/>
    </location>
</feature>
<gene>
    <name evidence="3" type="ORF">MKW94_021465</name>
</gene>
<dbReference type="Gene3D" id="1.10.510.10">
    <property type="entry name" value="Transferase(Phosphotransferase) domain 1"/>
    <property type="match status" value="1"/>
</dbReference>
<dbReference type="EMBL" id="JAJJMA010110747">
    <property type="protein sequence ID" value="MCL7031305.1"/>
    <property type="molecule type" value="Genomic_DNA"/>
</dbReference>
<feature type="non-terminal residue" evidence="3">
    <location>
        <position position="1"/>
    </location>
</feature>
<dbReference type="PANTHER" id="PTHR27006">
    <property type="entry name" value="PROMASTIGOTE SURFACE ANTIGEN PROTEIN PSA"/>
    <property type="match status" value="1"/>
</dbReference>
<organism evidence="3 4">
    <name type="scientific">Papaver nudicaule</name>
    <name type="common">Iceland poppy</name>
    <dbReference type="NCBI Taxonomy" id="74823"/>
    <lineage>
        <taxon>Eukaryota</taxon>
        <taxon>Viridiplantae</taxon>
        <taxon>Streptophyta</taxon>
        <taxon>Embryophyta</taxon>
        <taxon>Tracheophyta</taxon>
        <taxon>Spermatophyta</taxon>
        <taxon>Magnoliopsida</taxon>
        <taxon>Ranunculales</taxon>
        <taxon>Papaveraceae</taxon>
        <taxon>Papaveroideae</taxon>
        <taxon>Papaver</taxon>
    </lineage>
</organism>
<name>A0AA41SAV1_PAPNU</name>
<dbReference type="PANTHER" id="PTHR27006:SF586">
    <property type="entry name" value="CYSTEINE-RICH RECEPTOR-LIKE PROTEIN KINASE 10"/>
    <property type="match status" value="1"/>
</dbReference>
<dbReference type="Pfam" id="PF11883">
    <property type="entry name" value="DUF3403"/>
    <property type="match status" value="1"/>
</dbReference>
<feature type="domain" description="S-locus receptor kinase C-terminal" evidence="2">
    <location>
        <begin position="58"/>
        <end position="100"/>
    </location>
</feature>
<dbReference type="AlphaFoldDB" id="A0AA41SAV1"/>
<accession>A0AA41SAV1</accession>
<dbReference type="InterPro" id="IPR021820">
    <property type="entry name" value="S-locus_recpt_kinase_C"/>
</dbReference>
<reference evidence="3" key="1">
    <citation type="submission" date="2022-03" db="EMBL/GenBank/DDBJ databases">
        <title>A functionally conserved STORR gene fusion in Papaver species that diverged 16.8 million years ago.</title>
        <authorList>
            <person name="Catania T."/>
        </authorList>
    </citation>
    <scope>NUCLEOTIDE SEQUENCE</scope>
    <source>
        <strain evidence="3">S-191538</strain>
    </source>
</reference>
<dbReference type="GO" id="GO:0004674">
    <property type="term" value="F:protein serine/threonine kinase activity"/>
    <property type="evidence" value="ECO:0007669"/>
    <property type="project" value="InterPro"/>
</dbReference>
<evidence type="ECO:0000313" key="4">
    <source>
        <dbReference type="Proteomes" id="UP001177140"/>
    </source>
</evidence>
<evidence type="ECO:0000313" key="3">
    <source>
        <dbReference type="EMBL" id="MCL7031305.1"/>
    </source>
</evidence>
<comment type="caution">
    <text evidence="3">The sequence shown here is derived from an EMBL/GenBank/DDBJ whole genome shotgun (WGS) entry which is preliminary data.</text>
</comment>
<dbReference type="Proteomes" id="UP001177140">
    <property type="component" value="Unassembled WGS sequence"/>
</dbReference>
<keyword evidence="4" id="KW-1185">Reference proteome</keyword>